<feature type="non-terminal residue" evidence="1">
    <location>
        <position position="22"/>
    </location>
</feature>
<dbReference type="AlphaFoldDB" id="A0A0G1QQA6"/>
<accession>A0A0G1QQA6</accession>
<name>A0A0G1QQA6_9BACT</name>
<reference evidence="1 2" key="1">
    <citation type="journal article" date="2015" name="Nature">
        <title>rRNA introns, odd ribosomes, and small enigmatic genomes across a large radiation of phyla.</title>
        <authorList>
            <person name="Brown C.T."/>
            <person name="Hug L.A."/>
            <person name="Thomas B.C."/>
            <person name="Sharon I."/>
            <person name="Castelle C.J."/>
            <person name="Singh A."/>
            <person name="Wilkins M.J."/>
            <person name="Williams K.H."/>
            <person name="Banfield J.F."/>
        </authorList>
    </citation>
    <scope>NUCLEOTIDE SEQUENCE [LARGE SCALE GENOMIC DNA]</scope>
</reference>
<gene>
    <name evidence="1" type="ORF">UX67_C0047G0001</name>
</gene>
<evidence type="ECO:0000313" key="1">
    <source>
        <dbReference type="EMBL" id="KKU47166.1"/>
    </source>
</evidence>
<dbReference type="Proteomes" id="UP000034831">
    <property type="component" value="Unassembled WGS sequence"/>
</dbReference>
<evidence type="ECO:0000313" key="2">
    <source>
        <dbReference type="Proteomes" id="UP000034831"/>
    </source>
</evidence>
<comment type="caution">
    <text evidence="1">The sequence shown here is derived from an EMBL/GenBank/DDBJ whole genome shotgun (WGS) entry which is preliminary data.</text>
</comment>
<proteinExistence type="predicted"/>
<organism evidence="1 2">
    <name type="scientific">Candidatus Woesebacteria bacterium GW2011_GWF2_46_8</name>
    <dbReference type="NCBI Taxonomy" id="1618604"/>
    <lineage>
        <taxon>Bacteria</taxon>
        <taxon>Candidatus Woeseibacteriota</taxon>
    </lineage>
</organism>
<sequence>MTTVLELDLELWGQISDSNKLP</sequence>
<protein>
    <submittedName>
        <fullName evidence="1">Uncharacterized protein</fullName>
    </submittedName>
</protein>
<dbReference type="EMBL" id="LCNC01000047">
    <property type="protein sequence ID" value="KKU47166.1"/>
    <property type="molecule type" value="Genomic_DNA"/>
</dbReference>